<keyword evidence="2" id="KW-0812">Transmembrane</keyword>
<feature type="compositionally biased region" description="Low complexity" evidence="1">
    <location>
        <begin position="127"/>
        <end position="149"/>
    </location>
</feature>
<reference evidence="3" key="1">
    <citation type="journal article" date="2023" name="Mol. Phylogenet. Evol.">
        <title>Genome-scale phylogeny and comparative genomics of the fungal order Sordariales.</title>
        <authorList>
            <person name="Hensen N."/>
            <person name="Bonometti L."/>
            <person name="Westerberg I."/>
            <person name="Brannstrom I.O."/>
            <person name="Guillou S."/>
            <person name="Cros-Aarteil S."/>
            <person name="Calhoun S."/>
            <person name="Haridas S."/>
            <person name="Kuo A."/>
            <person name="Mondo S."/>
            <person name="Pangilinan J."/>
            <person name="Riley R."/>
            <person name="LaButti K."/>
            <person name="Andreopoulos B."/>
            <person name="Lipzen A."/>
            <person name="Chen C."/>
            <person name="Yan M."/>
            <person name="Daum C."/>
            <person name="Ng V."/>
            <person name="Clum A."/>
            <person name="Steindorff A."/>
            <person name="Ohm R.A."/>
            <person name="Martin F."/>
            <person name="Silar P."/>
            <person name="Natvig D.O."/>
            <person name="Lalanne C."/>
            <person name="Gautier V."/>
            <person name="Ament-Velasquez S.L."/>
            <person name="Kruys A."/>
            <person name="Hutchinson M.I."/>
            <person name="Powell A.J."/>
            <person name="Barry K."/>
            <person name="Miller A.N."/>
            <person name="Grigoriev I.V."/>
            <person name="Debuchy R."/>
            <person name="Gladieux P."/>
            <person name="Hiltunen Thoren M."/>
            <person name="Johannesson H."/>
        </authorList>
    </citation>
    <scope>NUCLEOTIDE SEQUENCE</scope>
    <source>
        <strain evidence="3">PSN309</strain>
    </source>
</reference>
<dbReference type="AlphaFoldDB" id="A0AAN6WR41"/>
<comment type="caution">
    <text evidence="3">The sequence shown here is derived from an EMBL/GenBank/DDBJ whole genome shotgun (WGS) entry which is preliminary data.</text>
</comment>
<evidence type="ECO:0000313" key="3">
    <source>
        <dbReference type="EMBL" id="KAK4185900.1"/>
    </source>
</evidence>
<evidence type="ECO:0000313" key="4">
    <source>
        <dbReference type="Proteomes" id="UP001302126"/>
    </source>
</evidence>
<sequence length="296" mass="31501">MAGEAYYHQHDHEGLQTVNPNHFVGDGLQAVEQHAPFKYGLHPVAQPPDSRNVTATPDTQLIHPKQTQPYQHHPKKILGLRRTTLLLVASNILLAIALVVLGVVQNQVLNNKINNLTDANQALLASASNSSTGTQTSPNSNGNNSTNPSACNNTPSPAAPTFANQASANATAVCLNANAPPDAGKTIIGGCPYPSSESTKEYIVPGTNQRFTRQCDVDFERNDMGEFPVASMADCIALCVYLNSHPKSIDGSCKGVAWIYAPSGPGQTLPPVGWCYPKSSTRIVVKNKGVETAILI</sequence>
<accession>A0AAN6WR41</accession>
<evidence type="ECO:0000256" key="2">
    <source>
        <dbReference type="SAM" id="Phobius"/>
    </source>
</evidence>
<protein>
    <submittedName>
        <fullName evidence="3">Uncharacterized protein</fullName>
    </submittedName>
</protein>
<proteinExistence type="predicted"/>
<gene>
    <name evidence="3" type="ORF">QBC35DRAFT_289828</name>
</gene>
<keyword evidence="2" id="KW-1133">Transmembrane helix</keyword>
<evidence type="ECO:0000256" key="1">
    <source>
        <dbReference type="SAM" id="MobiDB-lite"/>
    </source>
</evidence>
<feature type="region of interest" description="Disordered" evidence="1">
    <location>
        <begin position="127"/>
        <end position="158"/>
    </location>
</feature>
<keyword evidence="2" id="KW-0472">Membrane</keyword>
<organism evidence="3 4">
    <name type="scientific">Podospora australis</name>
    <dbReference type="NCBI Taxonomy" id="1536484"/>
    <lineage>
        <taxon>Eukaryota</taxon>
        <taxon>Fungi</taxon>
        <taxon>Dikarya</taxon>
        <taxon>Ascomycota</taxon>
        <taxon>Pezizomycotina</taxon>
        <taxon>Sordariomycetes</taxon>
        <taxon>Sordariomycetidae</taxon>
        <taxon>Sordariales</taxon>
        <taxon>Podosporaceae</taxon>
        <taxon>Podospora</taxon>
    </lineage>
</organism>
<feature type="transmembrane region" description="Helical" evidence="2">
    <location>
        <begin position="85"/>
        <end position="104"/>
    </location>
</feature>
<reference evidence="3" key="2">
    <citation type="submission" date="2023-05" db="EMBL/GenBank/DDBJ databases">
        <authorList>
            <consortium name="Lawrence Berkeley National Laboratory"/>
            <person name="Steindorff A."/>
            <person name="Hensen N."/>
            <person name="Bonometti L."/>
            <person name="Westerberg I."/>
            <person name="Brannstrom I.O."/>
            <person name="Guillou S."/>
            <person name="Cros-Aarteil S."/>
            <person name="Calhoun S."/>
            <person name="Haridas S."/>
            <person name="Kuo A."/>
            <person name="Mondo S."/>
            <person name="Pangilinan J."/>
            <person name="Riley R."/>
            <person name="Labutti K."/>
            <person name="Andreopoulos B."/>
            <person name="Lipzen A."/>
            <person name="Chen C."/>
            <person name="Yanf M."/>
            <person name="Daum C."/>
            <person name="Ng V."/>
            <person name="Clum A."/>
            <person name="Ohm R."/>
            <person name="Martin F."/>
            <person name="Silar P."/>
            <person name="Natvig D."/>
            <person name="Lalanne C."/>
            <person name="Gautier V."/>
            <person name="Ament-Velasquez S.L."/>
            <person name="Kruys A."/>
            <person name="Hutchinson M.I."/>
            <person name="Powell A.J."/>
            <person name="Barry K."/>
            <person name="Miller A.N."/>
            <person name="Grigoriev I.V."/>
            <person name="Debuchy R."/>
            <person name="Gladieux P."/>
            <person name="Thoren M.H."/>
            <person name="Johannesson H."/>
        </authorList>
    </citation>
    <scope>NUCLEOTIDE SEQUENCE</scope>
    <source>
        <strain evidence="3">PSN309</strain>
    </source>
</reference>
<name>A0AAN6WR41_9PEZI</name>
<keyword evidence="4" id="KW-1185">Reference proteome</keyword>
<dbReference type="EMBL" id="MU864437">
    <property type="protein sequence ID" value="KAK4185900.1"/>
    <property type="molecule type" value="Genomic_DNA"/>
</dbReference>
<dbReference type="Proteomes" id="UP001302126">
    <property type="component" value="Unassembled WGS sequence"/>
</dbReference>